<dbReference type="EMBL" id="CAJDYZ010001523">
    <property type="protein sequence ID" value="CAD1468936.1"/>
    <property type="molecule type" value="Genomic_DNA"/>
</dbReference>
<feature type="non-terminal residue" evidence="1">
    <location>
        <position position="1"/>
    </location>
</feature>
<organism evidence="1 2">
    <name type="scientific">Heterotrigona itama</name>
    <dbReference type="NCBI Taxonomy" id="395501"/>
    <lineage>
        <taxon>Eukaryota</taxon>
        <taxon>Metazoa</taxon>
        <taxon>Ecdysozoa</taxon>
        <taxon>Arthropoda</taxon>
        <taxon>Hexapoda</taxon>
        <taxon>Insecta</taxon>
        <taxon>Pterygota</taxon>
        <taxon>Neoptera</taxon>
        <taxon>Endopterygota</taxon>
        <taxon>Hymenoptera</taxon>
        <taxon>Apocrita</taxon>
        <taxon>Aculeata</taxon>
        <taxon>Apoidea</taxon>
        <taxon>Anthophila</taxon>
        <taxon>Apidae</taxon>
        <taxon>Heterotrigona</taxon>
    </lineage>
</organism>
<protein>
    <recommendedName>
        <fullName evidence="3">TIL domain-containing protein</fullName>
    </recommendedName>
</protein>
<reference evidence="1" key="1">
    <citation type="submission" date="2020-07" db="EMBL/GenBank/DDBJ databases">
        <authorList>
            <person name="Nazaruddin N."/>
        </authorList>
    </citation>
    <scope>NUCLEOTIDE SEQUENCE</scope>
</reference>
<evidence type="ECO:0000313" key="1">
    <source>
        <dbReference type="EMBL" id="CAD1468936.1"/>
    </source>
</evidence>
<evidence type="ECO:0008006" key="3">
    <source>
        <dbReference type="Google" id="ProtNLM"/>
    </source>
</evidence>
<dbReference type="OrthoDB" id="7604022at2759"/>
<dbReference type="Proteomes" id="UP000752696">
    <property type="component" value="Unassembled WGS sequence"/>
</dbReference>
<comment type="caution">
    <text evidence="1">The sequence shown here is derived from an EMBL/GenBank/DDBJ whole genome shotgun (WGS) entry which is preliminary data.</text>
</comment>
<sequence length="70" mass="7507">GDECPLIDLRCEVQCEPKCPSTFWFPIGNCTKTNCGPVTGPSTDPCSCGKGTARNLETNECVPVEDCPKL</sequence>
<keyword evidence="2" id="KW-1185">Reference proteome</keyword>
<dbReference type="Gene3D" id="2.10.25.10">
    <property type="entry name" value="Laminin"/>
    <property type="match status" value="1"/>
</dbReference>
<name>A0A6V7GV05_9HYME</name>
<gene>
    <name evidence="1" type="ORF">MHI_LOCUS86366</name>
</gene>
<evidence type="ECO:0000313" key="2">
    <source>
        <dbReference type="Proteomes" id="UP000752696"/>
    </source>
</evidence>
<accession>A0A6V7GV05</accession>
<dbReference type="AlphaFoldDB" id="A0A6V7GV05"/>
<proteinExistence type="predicted"/>